<evidence type="ECO:0000313" key="3">
    <source>
        <dbReference type="Proteomes" id="UP001597018"/>
    </source>
</evidence>
<evidence type="ECO:0000259" key="1">
    <source>
        <dbReference type="Pfam" id="PF18974"/>
    </source>
</evidence>
<organism evidence="2 3">
    <name type="scientific">Saccharopolyspora rosea</name>
    <dbReference type="NCBI Taxonomy" id="524884"/>
    <lineage>
        <taxon>Bacteria</taxon>
        <taxon>Bacillati</taxon>
        <taxon>Actinomycetota</taxon>
        <taxon>Actinomycetes</taxon>
        <taxon>Pseudonocardiales</taxon>
        <taxon>Pseudonocardiaceae</taxon>
        <taxon>Saccharopolyspora</taxon>
    </lineage>
</organism>
<dbReference type="RefSeq" id="WP_345600724.1">
    <property type="nucleotide sequence ID" value="NZ_BAABLT010000016.1"/>
</dbReference>
<proteinExistence type="predicted"/>
<evidence type="ECO:0000313" key="2">
    <source>
        <dbReference type="EMBL" id="MFD0922421.1"/>
    </source>
</evidence>
<keyword evidence="3" id="KW-1185">Reference proteome</keyword>
<protein>
    <submittedName>
        <fullName evidence="2">DUF5710 domain-containing protein</fullName>
    </submittedName>
</protein>
<gene>
    <name evidence="2" type="ORF">ACFQ16_21970</name>
</gene>
<dbReference type="Proteomes" id="UP001597018">
    <property type="component" value="Unassembled WGS sequence"/>
</dbReference>
<dbReference type="InterPro" id="IPR043764">
    <property type="entry name" value="DUF5710"/>
</dbReference>
<dbReference type="Pfam" id="PF18974">
    <property type="entry name" value="DUF5710"/>
    <property type="match status" value="1"/>
</dbReference>
<reference evidence="3" key="1">
    <citation type="journal article" date="2019" name="Int. J. Syst. Evol. Microbiol.">
        <title>The Global Catalogue of Microorganisms (GCM) 10K type strain sequencing project: providing services to taxonomists for standard genome sequencing and annotation.</title>
        <authorList>
            <consortium name="The Broad Institute Genomics Platform"/>
            <consortium name="The Broad Institute Genome Sequencing Center for Infectious Disease"/>
            <person name="Wu L."/>
            <person name="Ma J."/>
        </authorList>
    </citation>
    <scope>NUCLEOTIDE SEQUENCE [LARGE SCALE GENOMIC DNA]</scope>
    <source>
        <strain evidence="3">CCUG 56401</strain>
    </source>
</reference>
<sequence>MTRIWLDVPFAEKDEAKSLGARWDPAEKR</sequence>
<comment type="caution">
    <text evidence="2">The sequence shown here is derived from an EMBL/GenBank/DDBJ whole genome shotgun (WGS) entry which is preliminary data.</text>
</comment>
<name>A0ABW3G0M9_9PSEU</name>
<feature type="domain" description="DUF5710" evidence="1">
    <location>
        <begin position="3"/>
        <end position="28"/>
    </location>
</feature>
<accession>A0ABW3G0M9</accession>
<dbReference type="EMBL" id="JBHTIW010000021">
    <property type="protein sequence ID" value="MFD0922421.1"/>
    <property type="molecule type" value="Genomic_DNA"/>
</dbReference>